<evidence type="ECO:0000259" key="1">
    <source>
        <dbReference type="PROSITE" id="PS51462"/>
    </source>
</evidence>
<dbReference type="Gene3D" id="3.90.79.10">
    <property type="entry name" value="Nucleoside Triphosphate Pyrophosphohydrolase"/>
    <property type="match status" value="1"/>
</dbReference>
<dbReference type="SUPFAM" id="SSF55811">
    <property type="entry name" value="Nudix"/>
    <property type="match status" value="1"/>
</dbReference>
<sequence>MRLKKGMVDAGETVSVTLKREFGEEALNSIDIPDKERKSTEKEIAALFKHGYEVYRGYVDDPRNTDNAWMETIAVNFHDEKGKSVGKFNLTAGDDAQDAHWADISSDLSLYASHEEFIHITAVHRKAHWDAKS</sequence>
<dbReference type="Proteomes" id="UP000230750">
    <property type="component" value="Unassembled WGS sequence"/>
</dbReference>
<dbReference type="AlphaFoldDB" id="A0A2G8KNH9"/>
<proteinExistence type="predicted"/>
<dbReference type="OrthoDB" id="9972248at2759"/>
<dbReference type="InterPro" id="IPR015797">
    <property type="entry name" value="NUDIX_hydrolase-like_dom_sf"/>
</dbReference>
<protein>
    <submittedName>
        <fullName evidence="2">Putative ADP-ribose pyrophosphatase, mitochondrial-like</fullName>
    </submittedName>
</protein>
<dbReference type="PANTHER" id="PTHR13030:SF8">
    <property type="entry name" value="ADP-RIBOSE PYROPHOSPHATASE, MITOCHONDRIAL"/>
    <property type="match status" value="1"/>
</dbReference>
<accession>A0A2G8KNH9</accession>
<feature type="domain" description="Nudix hydrolase" evidence="1">
    <location>
        <begin position="1"/>
        <end position="124"/>
    </location>
</feature>
<name>A0A2G8KNH9_STIJA</name>
<dbReference type="STRING" id="307972.A0A2G8KNH9"/>
<keyword evidence="3" id="KW-1185">Reference proteome</keyword>
<reference evidence="2 3" key="1">
    <citation type="journal article" date="2017" name="PLoS Biol.">
        <title>The sea cucumber genome provides insights into morphological evolution and visceral regeneration.</title>
        <authorList>
            <person name="Zhang X."/>
            <person name="Sun L."/>
            <person name="Yuan J."/>
            <person name="Sun Y."/>
            <person name="Gao Y."/>
            <person name="Zhang L."/>
            <person name="Li S."/>
            <person name="Dai H."/>
            <person name="Hamel J.F."/>
            <person name="Liu C."/>
            <person name="Yu Y."/>
            <person name="Liu S."/>
            <person name="Lin W."/>
            <person name="Guo K."/>
            <person name="Jin S."/>
            <person name="Xu P."/>
            <person name="Storey K.B."/>
            <person name="Huan P."/>
            <person name="Zhang T."/>
            <person name="Zhou Y."/>
            <person name="Zhang J."/>
            <person name="Lin C."/>
            <person name="Li X."/>
            <person name="Xing L."/>
            <person name="Huo D."/>
            <person name="Sun M."/>
            <person name="Wang L."/>
            <person name="Mercier A."/>
            <person name="Li F."/>
            <person name="Yang H."/>
            <person name="Xiang J."/>
        </authorList>
    </citation>
    <scope>NUCLEOTIDE SEQUENCE [LARGE SCALE GENOMIC DNA]</scope>
    <source>
        <strain evidence="2">Shaxun</strain>
        <tissue evidence="2">Muscle</tissue>
    </source>
</reference>
<gene>
    <name evidence="2" type="ORF">BSL78_13620</name>
</gene>
<dbReference type="PANTHER" id="PTHR13030">
    <property type="entry name" value="NUDIX HYDROLASE"/>
    <property type="match status" value="1"/>
</dbReference>
<organism evidence="2 3">
    <name type="scientific">Stichopus japonicus</name>
    <name type="common">Sea cucumber</name>
    <dbReference type="NCBI Taxonomy" id="307972"/>
    <lineage>
        <taxon>Eukaryota</taxon>
        <taxon>Metazoa</taxon>
        <taxon>Echinodermata</taxon>
        <taxon>Eleutherozoa</taxon>
        <taxon>Echinozoa</taxon>
        <taxon>Holothuroidea</taxon>
        <taxon>Aspidochirotacea</taxon>
        <taxon>Aspidochirotida</taxon>
        <taxon>Stichopodidae</taxon>
        <taxon>Apostichopus</taxon>
    </lineage>
</organism>
<dbReference type="GO" id="GO:0047631">
    <property type="term" value="F:ADP-ribose diphosphatase activity"/>
    <property type="evidence" value="ECO:0007669"/>
    <property type="project" value="InterPro"/>
</dbReference>
<dbReference type="EMBL" id="MRZV01000462">
    <property type="protein sequence ID" value="PIK49515.1"/>
    <property type="molecule type" value="Genomic_DNA"/>
</dbReference>
<comment type="caution">
    <text evidence="2">The sequence shown here is derived from an EMBL/GenBank/DDBJ whole genome shotgun (WGS) entry which is preliminary data.</text>
</comment>
<evidence type="ECO:0000313" key="3">
    <source>
        <dbReference type="Proteomes" id="UP000230750"/>
    </source>
</evidence>
<dbReference type="PROSITE" id="PS51462">
    <property type="entry name" value="NUDIX"/>
    <property type="match status" value="1"/>
</dbReference>
<dbReference type="InterPro" id="IPR039989">
    <property type="entry name" value="NUDT9"/>
</dbReference>
<evidence type="ECO:0000313" key="2">
    <source>
        <dbReference type="EMBL" id="PIK49515.1"/>
    </source>
</evidence>
<dbReference type="InterPro" id="IPR000086">
    <property type="entry name" value="NUDIX_hydrolase_dom"/>
</dbReference>